<gene>
    <name evidence="2" type="ORF">H7F16_13150</name>
</gene>
<accession>A0A842I9E5</accession>
<keyword evidence="3" id="KW-1185">Reference proteome</keyword>
<evidence type="ECO:0000259" key="1">
    <source>
        <dbReference type="Pfam" id="PF13115"/>
    </source>
</evidence>
<dbReference type="AlphaFoldDB" id="A0A842I9E5"/>
<feature type="domain" description="YtkA-like" evidence="1">
    <location>
        <begin position="44"/>
        <end position="125"/>
    </location>
</feature>
<evidence type="ECO:0000313" key="3">
    <source>
        <dbReference type="Proteomes" id="UP000555411"/>
    </source>
</evidence>
<dbReference type="RefSeq" id="WP_185798058.1">
    <property type="nucleotide sequence ID" value="NZ_JACLQD010000003.1"/>
</dbReference>
<proteinExistence type="predicted"/>
<protein>
    <submittedName>
        <fullName evidence="2">FixH family protein</fullName>
    </submittedName>
</protein>
<organism evidence="2 3">
    <name type="scientific">Paragemmobacter straminiformis</name>
    <dbReference type="NCBI Taxonomy" id="2045119"/>
    <lineage>
        <taxon>Bacteria</taxon>
        <taxon>Pseudomonadati</taxon>
        <taxon>Pseudomonadota</taxon>
        <taxon>Alphaproteobacteria</taxon>
        <taxon>Rhodobacterales</taxon>
        <taxon>Paracoccaceae</taxon>
        <taxon>Paragemmobacter</taxon>
    </lineage>
</organism>
<comment type="caution">
    <text evidence="2">The sequence shown here is derived from an EMBL/GenBank/DDBJ whole genome shotgun (WGS) entry which is preliminary data.</text>
</comment>
<dbReference type="EMBL" id="JACLQD010000003">
    <property type="protein sequence ID" value="MBC2836460.1"/>
    <property type="molecule type" value="Genomic_DNA"/>
</dbReference>
<dbReference type="InterPro" id="IPR032693">
    <property type="entry name" value="YtkA-like_dom"/>
</dbReference>
<name>A0A842I9E5_9RHOB</name>
<reference evidence="2 3" key="1">
    <citation type="journal article" date="2017" name="Int. J. Syst. Evol. Microbiol.">
        <title>Gemmobacter straminiformis sp. nov., isolated from an artificial fountain.</title>
        <authorList>
            <person name="Kang J.Y."/>
            <person name="Kim M.J."/>
            <person name="Chun J."/>
            <person name="Son K.P."/>
            <person name="Jahng K.Y."/>
        </authorList>
    </citation>
    <scope>NUCLEOTIDE SEQUENCE [LARGE SCALE GENOMIC DNA]</scope>
    <source>
        <strain evidence="2 3">CAM-8</strain>
    </source>
</reference>
<sequence length="142" mass="14819">MAKRVGVALVSGVAVLLAGWALWVRSGDAGPDLALSKTSDAGLYQVAIAPASQPFHREVFHDWNVTLRTKAGQPVEGARLTLGGGMPGHGHGLPTQPQQKGDGVGGVYEIDGFKFSMAGHWVIDIVIDAPAGADHVAFDLQL</sequence>
<evidence type="ECO:0000313" key="2">
    <source>
        <dbReference type="EMBL" id="MBC2836460.1"/>
    </source>
</evidence>
<dbReference type="Proteomes" id="UP000555411">
    <property type="component" value="Unassembled WGS sequence"/>
</dbReference>
<dbReference type="Pfam" id="PF13115">
    <property type="entry name" value="YtkA"/>
    <property type="match status" value="1"/>
</dbReference>